<protein>
    <submittedName>
        <fullName evidence="2">Uncharacterized protein</fullName>
    </submittedName>
</protein>
<feature type="region of interest" description="Disordered" evidence="1">
    <location>
        <begin position="43"/>
        <end position="98"/>
    </location>
</feature>
<proteinExistence type="predicted"/>
<dbReference type="Proteomes" id="UP001552299">
    <property type="component" value="Unassembled WGS sequence"/>
</dbReference>
<feature type="compositionally biased region" description="Polar residues" evidence="1">
    <location>
        <begin position="111"/>
        <end position="122"/>
    </location>
</feature>
<feature type="compositionally biased region" description="Basic and acidic residues" evidence="1">
    <location>
        <begin position="59"/>
        <end position="74"/>
    </location>
</feature>
<dbReference type="EMBL" id="JANQDX010000005">
    <property type="protein sequence ID" value="KAL0923969.1"/>
    <property type="molecule type" value="Genomic_DNA"/>
</dbReference>
<comment type="caution">
    <text evidence="2">The sequence shown here is derived from an EMBL/GenBank/DDBJ whole genome shotgun (WGS) entry which is preliminary data.</text>
</comment>
<sequence>MILDAGSVVRVGIMVEIVDFGHHKVLERVQVLIPGHTTAGLQLHVGDSAKRRRSRSRSPLRDDQLNERSPRNHVDSFPVKSEYSRSPQNVQNRSPRDHEYSFAVKSECSRLPQNVQNRSPSACSAMVSEDSPSQKIGSSNSPQNDLIDLHTDGYQSSKECERSFSPLSGSGRSPDVQKGFESDVPAVSEPDLSGLSEHMNRCNSPSPST</sequence>
<evidence type="ECO:0000313" key="3">
    <source>
        <dbReference type="Proteomes" id="UP001552299"/>
    </source>
</evidence>
<keyword evidence="3" id="KW-1185">Reference proteome</keyword>
<feature type="compositionally biased region" description="Polar residues" evidence="1">
    <location>
        <begin position="130"/>
        <end position="144"/>
    </location>
</feature>
<dbReference type="AlphaFoldDB" id="A0ABD0VFY6"/>
<accession>A0ABD0VFY6</accession>
<reference evidence="2 3" key="1">
    <citation type="journal article" date="2024" name="Plant Biotechnol. J.">
        <title>Dendrobium thyrsiflorum genome and its molecular insights into genes involved in important horticultural traits.</title>
        <authorList>
            <person name="Chen B."/>
            <person name="Wang J.Y."/>
            <person name="Zheng P.J."/>
            <person name="Li K.L."/>
            <person name="Liang Y.M."/>
            <person name="Chen X.F."/>
            <person name="Zhang C."/>
            <person name="Zhao X."/>
            <person name="He X."/>
            <person name="Zhang G.Q."/>
            <person name="Liu Z.J."/>
            <person name="Xu Q."/>
        </authorList>
    </citation>
    <scope>NUCLEOTIDE SEQUENCE [LARGE SCALE GENOMIC DNA]</scope>
    <source>
        <strain evidence="2">GZMU011</strain>
    </source>
</reference>
<evidence type="ECO:0000256" key="1">
    <source>
        <dbReference type="SAM" id="MobiDB-lite"/>
    </source>
</evidence>
<organism evidence="2 3">
    <name type="scientific">Dendrobium thyrsiflorum</name>
    <name type="common">Pinecone-like raceme dendrobium</name>
    <name type="synonym">Orchid</name>
    <dbReference type="NCBI Taxonomy" id="117978"/>
    <lineage>
        <taxon>Eukaryota</taxon>
        <taxon>Viridiplantae</taxon>
        <taxon>Streptophyta</taxon>
        <taxon>Embryophyta</taxon>
        <taxon>Tracheophyta</taxon>
        <taxon>Spermatophyta</taxon>
        <taxon>Magnoliopsida</taxon>
        <taxon>Liliopsida</taxon>
        <taxon>Asparagales</taxon>
        <taxon>Orchidaceae</taxon>
        <taxon>Epidendroideae</taxon>
        <taxon>Malaxideae</taxon>
        <taxon>Dendrobiinae</taxon>
        <taxon>Dendrobium</taxon>
    </lineage>
</organism>
<feature type="region of interest" description="Disordered" evidence="1">
    <location>
        <begin position="111"/>
        <end position="209"/>
    </location>
</feature>
<name>A0ABD0VFY6_DENTH</name>
<evidence type="ECO:0000313" key="2">
    <source>
        <dbReference type="EMBL" id="KAL0923969.1"/>
    </source>
</evidence>
<feature type="compositionally biased region" description="Polar residues" evidence="1">
    <location>
        <begin position="84"/>
        <end position="93"/>
    </location>
</feature>
<gene>
    <name evidence="2" type="ORF">M5K25_004759</name>
</gene>